<organism evidence="1 2">
    <name type="scientific">Snodgrassella alvi</name>
    <dbReference type="NCBI Taxonomy" id="1196083"/>
    <lineage>
        <taxon>Bacteria</taxon>
        <taxon>Pseudomonadati</taxon>
        <taxon>Pseudomonadota</taxon>
        <taxon>Betaproteobacteria</taxon>
        <taxon>Neisseriales</taxon>
        <taxon>Neisseriaceae</taxon>
        <taxon>Snodgrassella</taxon>
    </lineage>
</organism>
<accession>A0ABD7Z3T4</accession>
<dbReference type="EMBL" id="CP132375">
    <property type="protein sequence ID" value="WLS99157.1"/>
    <property type="molecule type" value="Genomic_DNA"/>
</dbReference>
<dbReference type="GeneID" id="32536337"/>
<sequence length="117" mass="13800">MTNKQPDDYVESPYEQYHACRALWGMVIIQALQDATEAIGDSRDLDRAVRLEMGYFRSRGFQKVCDLAEIDISLDDIEAKLRGLRNWKNKYWRKDVKKFLRTGKIKNRTEKQNRTGI</sequence>
<name>A0ABD7Z3T4_9NEIS</name>
<protein>
    <submittedName>
        <fullName evidence="1">Uncharacterized protein</fullName>
    </submittedName>
</protein>
<reference evidence="1 2" key="1">
    <citation type="submission" date="2023-08" db="EMBL/GenBank/DDBJ databases">
        <title>Complete genome sequences of 12 bacterial strains from the honey bee gut, resolved with long-read nanopore sequencing.</title>
        <authorList>
            <person name="Kwong W.K."/>
            <person name="Acheampong S."/>
            <person name="Polat M.F."/>
        </authorList>
    </citation>
    <scope>NUCLEOTIDE SEQUENCE [LARGE SCALE GENOMIC DNA]</scope>
    <source>
        <strain evidence="2">wkB9</strain>
    </source>
</reference>
<dbReference type="Proteomes" id="UP001229773">
    <property type="component" value="Chromosome"/>
</dbReference>
<evidence type="ECO:0000313" key="1">
    <source>
        <dbReference type="EMBL" id="WLS99157.1"/>
    </source>
</evidence>
<proteinExistence type="predicted"/>
<dbReference type="RefSeq" id="WP_025330110.1">
    <property type="nucleotide sequence ID" value="NZ_CP132375.1"/>
</dbReference>
<dbReference type="AlphaFoldDB" id="A0ABD7Z3T4"/>
<gene>
    <name evidence="1" type="ORF">RAM05_03960</name>
</gene>
<evidence type="ECO:0000313" key="2">
    <source>
        <dbReference type="Proteomes" id="UP001229773"/>
    </source>
</evidence>